<organism evidence="2 3">
    <name type="scientific">Trichonephila clavipes</name>
    <name type="common">Golden silk orbweaver</name>
    <name type="synonym">Nephila clavipes</name>
    <dbReference type="NCBI Taxonomy" id="2585209"/>
    <lineage>
        <taxon>Eukaryota</taxon>
        <taxon>Metazoa</taxon>
        <taxon>Ecdysozoa</taxon>
        <taxon>Arthropoda</taxon>
        <taxon>Chelicerata</taxon>
        <taxon>Arachnida</taxon>
        <taxon>Araneae</taxon>
        <taxon>Araneomorphae</taxon>
        <taxon>Entelegynae</taxon>
        <taxon>Araneoidea</taxon>
        <taxon>Nephilidae</taxon>
        <taxon>Trichonephila</taxon>
    </lineage>
</organism>
<keyword evidence="3" id="KW-1185">Reference proteome</keyword>
<dbReference type="PROSITE" id="PS50879">
    <property type="entry name" value="RNASE_H_1"/>
    <property type="match status" value="1"/>
</dbReference>
<dbReference type="Gene3D" id="3.30.420.10">
    <property type="entry name" value="Ribonuclease H-like superfamily/Ribonuclease H"/>
    <property type="match status" value="1"/>
</dbReference>
<dbReference type="GO" id="GO:0003676">
    <property type="term" value="F:nucleic acid binding"/>
    <property type="evidence" value="ECO:0007669"/>
    <property type="project" value="InterPro"/>
</dbReference>
<accession>A0A8X6R6M2</accession>
<dbReference type="EMBL" id="BMAU01021007">
    <property type="protein sequence ID" value="GFX86409.1"/>
    <property type="molecule type" value="Genomic_DNA"/>
</dbReference>
<evidence type="ECO:0000313" key="3">
    <source>
        <dbReference type="Proteomes" id="UP000887159"/>
    </source>
</evidence>
<dbReference type="AlphaFoldDB" id="A0A8X6R6M2"/>
<feature type="domain" description="RNase H type-1" evidence="1">
    <location>
        <begin position="1"/>
        <end position="61"/>
    </location>
</feature>
<evidence type="ECO:0000313" key="2">
    <source>
        <dbReference type="EMBL" id="GFX86409.1"/>
    </source>
</evidence>
<dbReference type="Proteomes" id="UP000887159">
    <property type="component" value="Unassembled WGS sequence"/>
</dbReference>
<dbReference type="SUPFAM" id="SSF53098">
    <property type="entry name" value="Ribonuclease H-like"/>
    <property type="match status" value="1"/>
</dbReference>
<name>A0A8X6R6M2_TRICX</name>
<comment type="caution">
    <text evidence="2">The sequence shown here is derived from an EMBL/GenBank/DDBJ whole genome shotgun (WGS) entry which is preliminary data.</text>
</comment>
<protein>
    <recommendedName>
        <fullName evidence="1">RNase H type-1 domain-containing protein</fullName>
    </recommendedName>
</protein>
<reference evidence="2" key="1">
    <citation type="submission" date="2020-08" db="EMBL/GenBank/DDBJ databases">
        <title>Multicomponent nature underlies the extraordinary mechanical properties of spider dragline silk.</title>
        <authorList>
            <person name="Kono N."/>
            <person name="Nakamura H."/>
            <person name="Mori M."/>
            <person name="Yoshida Y."/>
            <person name="Ohtoshi R."/>
            <person name="Malay A.D."/>
            <person name="Moran D.A.P."/>
            <person name="Tomita M."/>
            <person name="Numata K."/>
            <person name="Arakawa K."/>
        </authorList>
    </citation>
    <scope>NUCLEOTIDE SEQUENCE</scope>
</reference>
<dbReference type="InterPro" id="IPR012337">
    <property type="entry name" value="RNaseH-like_sf"/>
</dbReference>
<sequence length="122" mass="14045">MRALESLHVLTERRHLTMMEILILLRKLERKGFEIIFSWVPGHVGILGNEQADTAARSMSDHMQRSVCYQDLKTSIQHYVHHTRCTQLNDPTSKLSTDETIVQKVVKCCVRHKEGMGICLSE</sequence>
<evidence type="ECO:0000259" key="1">
    <source>
        <dbReference type="PROSITE" id="PS50879"/>
    </source>
</evidence>
<dbReference type="InterPro" id="IPR002156">
    <property type="entry name" value="RNaseH_domain"/>
</dbReference>
<proteinExistence type="predicted"/>
<dbReference type="GO" id="GO:0004523">
    <property type="term" value="F:RNA-DNA hybrid ribonuclease activity"/>
    <property type="evidence" value="ECO:0007669"/>
    <property type="project" value="InterPro"/>
</dbReference>
<dbReference type="InterPro" id="IPR036397">
    <property type="entry name" value="RNaseH_sf"/>
</dbReference>
<gene>
    <name evidence="2" type="ORF">TNCV_2562981</name>
</gene>